<evidence type="ECO:0000256" key="1">
    <source>
        <dbReference type="SAM" id="MobiDB-lite"/>
    </source>
</evidence>
<dbReference type="GO" id="GO:0016020">
    <property type="term" value="C:membrane"/>
    <property type="evidence" value="ECO:0007669"/>
    <property type="project" value="TreeGrafter"/>
</dbReference>
<feature type="compositionally biased region" description="Low complexity" evidence="1">
    <location>
        <begin position="302"/>
        <end position="320"/>
    </location>
</feature>
<dbReference type="InterPro" id="IPR050266">
    <property type="entry name" value="AB_hydrolase_sf"/>
</dbReference>
<dbReference type="InterPro" id="IPR029058">
    <property type="entry name" value="AB_hydrolase_fold"/>
</dbReference>
<dbReference type="Gene3D" id="3.40.50.1820">
    <property type="entry name" value="alpha/beta hydrolase"/>
    <property type="match status" value="2"/>
</dbReference>
<evidence type="ECO:0000313" key="3">
    <source>
        <dbReference type="EMBL" id="KAI3438895.1"/>
    </source>
</evidence>
<dbReference type="Proteomes" id="UP001055712">
    <property type="component" value="Unassembled WGS sequence"/>
</dbReference>
<feature type="region of interest" description="Disordered" evidence="1">
    <location>
        <begin position="482"/>
        <end position="507"/>
    </location>
</feature>
<dbReference type="SUPFAM" id="SSF53474">
    <property type="entry name" value="alpha/beta-Hydrolases"/>
    <property type="match status" value="1"/>
</dbReference>
<feature type="region of interest" description="Disordered" evidence="1">
    <location>
        <begin position="300"/>
        <end position="320"/>
    </location>
</feature>
<feature type="region of interest" description="Disordered" evidence="1">
    <location>
        <begin position="555"/>
        <end position="580"/>
    </location>
</feature>
<reference evidence="3" key="1">
    <citation type="journal article" date="2019" name="Plant J.">
        <title>Chlorella vulgaris genome assembly and annotation reveals the molecular basis for metabolic acclimation to high light conditions.</title>
        <authorList>
            <person name="Cecchin M."/>
            <person name="Marcolungo L."/>
            <person name="Rossato M."/>
            <person name="Girolomoni L."/>
            <person name="Cosentino E."/>
            <person name="Cuine S."/>
            <person name="Li-Beisson Y."/>
            <person name="Delledonne M."/>
            <person name="Ballottari M."/>
        </authorList>
    </citation>
    <scope>NUCLEOTIDE SEQUENCE</scope>
    <source>
        <strain evidence="3">211/11P</strain>
    </source>
</reference>
<evidence type="ECO:0000259" key="2">
    <source>
        <dbReference type="Pfam" id="PF00561"/>
    </source>
</evidence>
<dbReference type="InterPro" id="IPR000073">
    <property type="entry name" value="AB_hydrolase_1"/>
</dbReference>
<dbReference type="PANTHER" id="PTHR43798">
    <property type="entry name" value="MONOACYLGLYCEROL LIPASE"/>
    <property type="match status" value="1"/>
</dbReference>
<reference evidence="3" key="2">
    <citation type="submission" date="2020-11" db="EMBL/GenBank/DDBJ databases">
        <authorList>
            <person name="Cecchin M."/>
            <person name="Marcolungo L."/>
            <person name="Rossato M."/>
            <person name="Girolomoni L."/>
            <person name="Cosentino E."/>
            <person name="Cuine S."/>
            <person name="Li-Beisson Y."/>
            <person name="Delledonne M."/>
            <person name="Ballottari M."/>
        </authorList>
    </citation>
    <scope>NUCLEOTIDE SEQUENCE</scope>
    <source>
        <strain evidence="3">211/11P</strain>
        <tissue evidence="3">Whole cell</tissue>
    </source>
</reference>
<dbReference type="AlphaFoldDB" id="A0A9D4Z2I2"/>
<dbReference type="OrthoDB" id="565370at2759"/>
<gene>
    <name evidence="3" type="ORF">D9Q98_001310</name>
</gene>
<evidence type="ECO:0000313" key="4">
    <source>
        <dbReference type="Proteomes" id="UP001055712"/>
    </source>
</evidence>
<name>A0A9D4Z2I2_CHLVU</name>
<feature type="compositionally biased region" description="Low complexity" evidence="1">
    <location>
        <begin position="482"/>
        <end position="492"/>
    </location>
</feature>
<dbReference type="PANTHER" id="PTHR43798:SF33">
    <property type="entry name" value="HYDROLASE, PUTATIVE (AFU_ORTHOLOGUE AFUA_2G14860)-RELATED"/>
    <property type="match status" value="1"/>
</dbReference>
<comment type="caution">
    <text evidence="3">The sequence shown here is derived from an EMBL/GenBank/DDBJ whole genome shotgun (WGS) entry which is preliminary data.</text>
</comment>
<proteinExistence type="predicted"/>
<feature type="domain" description="AB hydrolase-1" evidence="2">
    <location>
        <begin position="82"/>
        <end position="179"/>
    </location>
</feature>
<sequence length="593" mass="61798">MQQQAAAFQEVLGIETLPHTSKEARDVARRLGDLVLAGVSVPQPSQLVDDHLARSPHTRPRFVDVSTGLRLRFLEWGSGSEVVLLLHDIGEAADIWEPIGRCLGQRGFHTFALDLRGHGESGRSLDGRYGADMLAEDVRAFILSKDLYVAPVALVGCGMGAATALTLAQQNPYLAGAVLCAEFALPVAQLQALHVDGDSSSNPSSISSSQASESGGQAGLLPAVVPGQASSGKATEAASSTQLLPWWGMRAGQASTFASVEHCAACLSHPMANLPPHLFVLLAQAVQHALAAANVEAHDSAEGSQASSSGSGSGSPAAEAAQRVGATIQELLAQTQRPVRGAVASACSLLRLPPSLRQGGGHWDEFSPDGARVGLQPRMDPSFLFRFDPLAMLTGMRNLRGHLLMLHGGAGGSWVLPADAEAMSELAAAGGAASAAAREVPGAGHFLAADHPDVLLKHIVSFLDGPAIRCFDRRSLMPPASSDVAAAPSGAVPRKKSASQLRDVDEKAVAASRRPEVLGLRSLPQYASLEEAQKALGPRSIPTAAAVEGELRKLRLEEGRGADGGSSDEEEAGTGRYRTALAKEPDDYFGFVG</sequence>
<accession>A0A9D4Z2I2</accession>
<organism evidence="3 4">
    <name type="scientific">Chlorella vulgaris</name>
    <name type="common">Green alga</name>
    <dbReference type="NCBI Taxonomy" id="3077"/>
    <lineage>
        <taxon>Eukaryota</taxon>
        <taxon>Viridiplantae</taxon>
        <taxon>Chlorophyta</taxon>
        <taxon>core chlorophytes</taxon>
        <taxon>Trebouxiophyceae</taxon>
        <taxon>Chlorellales</taxon>
        <taxon>Chlorellaceae</taxon>
        <taxon>Chlorella clade</taxon>
        <taxon>Chlorella</taxon>
    </lineage>
</organism>
<dbReference type="Pfam" id="PF00561">
    <property type="entry name" value="Abhydrolase_1"/>
    <property type="match status" value="1"/>
</dbReference>
<keyword evidence="4" id="KW-1185">Reference proteome</keyword>
<protein>
    <recommendedName>
        <fullName evidence="2">AB hydrolase-1 domain-containing protein</fullName>
    </recommendedName>
</protein>
<dbReference type="EMBL" id="SIDB01000001">
    <property type="protein sequence ID" value="KAI3438895.1"/>
    <property type="molecule type" value="Genomic_DNA"/>
</dbReference>